<feature type="signal peptide" evidence="1">
    <location>
        <begin position="1"/>
        <end position="25"/>
    </location>
</feature>
<evidence type="ECO:0000313" key="2">
    <source>
        <dbReference type="EMBL" id="ATQ42264.1"/>
    </source>
</evidence>
<evidence type="ECO:0008006" key="4">
    <source>
        <dbReference type="Google" id="ProtNLM"/>
    </source>
</evidence>
<sequence>MRKILATFVAIAAATAITNAHTAHAAAFSPPNAINMVFEGDVEFRENLTFNCTMTAHVLTTNPDGAGNNEGYVYAAGLSNGFLCSLVSLQQALYPIAVLPTGPSGVPATDIEIQGISVVTAMGGTCTGNLWADWSDGAPATITFSPLSTLTGGCTIRGTLSQVSGPALTITQ</sequence>
<dbReference type="EMBL" id="CP024201">
    <property type="protein sequence ID" value="ATQ42264.1"/>
    <property type="molecule type" value="Genomic_DNA"/>
</dbReference>
<accession>A0A2D2AW80</accession>
<reference evidence="2 3" key="1">
    <citation type="submission" date="2017-10" db="EMBL/GenBank/DDBJ databases">
        <title>Genome sequence of Caulobacter mirabilis FWC38.</title>
        <authorList>
            <person name="Fiebig A."/>
            <person name="Crosson S."/>
        </authorList>
    </citation>
    <scope>NUCLEOTIDE SEQUENCE [LARGE SCALE GENOMIC DNA]</scope>
    <source>
        <strain evidence="2 3">FWC 38</strain>
    </source>
</reference>
<dbReference type="RefSeq" id="WP_099621521.1">
    <property type="nucleotide sequence ID" value="NZ_CP024201.1"/>
</dbReference>
<organism evidence="2 3">
    <name type="scientific">Caulobacter mirabilis</name>
    <dbReference type="NCBI Taxonomy" id="69666"/>
    <lineage>
        <taxon>Bacteria</taxon>
        <taxon>Pseudomonadati</taxon>
        <taxon>Pseudomonadota</taxon>
        <taxon>Alphaproteobacteria</taxon>
        <taxon>Caulobacterales</taxon>
        <taxon>Caulobacteraceae</taxon>
        <taxon>Caulobacter</taxon>
    </lineage>
</organism>
<name>A0A2D2AW80_9CAUL</name>
<evidence type="ECO:0000256" key="1">
    <source>
        <dbReference type="SAM" id="SignalP"/>
    </source>
</evidence>
<proteinExistence type="predicted"/>
<keyword evidence="1" id="KW-0732">Signal</keyword>
<protein>
    <recommendedName>
        <fullName evidence="4">Protein activator of alkane oxidation PraB</fullName>
    </recommendedName>
</protein>
<dbReference type="KEGG" id="cmb:CSW64_07450"/>
<keyword evidence="3" id="KW-1185">Reference proteome</keyword>
<dbReference type="Proteomes" id="UP000228945">
    <property type="component" value="Chromosome"/>
</dbReference>
<feature type="chain" id="PRO_5013675883" description="Protein activator of alkane oxidation PraB" evidence="1">
    <location>
        <begin position="26"/>
        <end position="172"/>
    </location>
</feature>
<dbReference type="AlphaFoldDB" id="A0A2D2AW80"/>
<gene>
    <name evidence="2" type="ORF">CSW64_07450</name>
</gene>
<evidence type="ECO:0000313" key="3">
    <source>
        <dbReference type="Proteomes" id="UP000228945"/>
    </source>
</evidence>